<sequence length="71" mass="7843">SPPLTSFSASSGVTPELTQIGVFCKKGLYVATMSCGVPRFLPSMKKPRCIGRGRRMTAPWCRRPSEDSFFE</sequence>
<protein>
    <submittedName>
        <fullName evidence="1">Uncharacterized protein</fullName>
    </submittedName>
</protein>
<proteinExistence type="predicted"/>
<evidence type="ECO:0000313" key="1">
    <source>
        <dbReference type="EMBL" id="CAK5266907.1"/>
    </source>
</evidence>
<gene>
    <name evidence="1" type="ORF">MYCIT1_LOCUS8933</name>
</gene>
<dbReference type="EMBL" id="CAVNYO010000110">
    <property type="protein sequence ID" value="CAK5266907.1"/>
    <property type="molecule type" value="Genomic_DNA"/>
</dbReference>
<reference evidence="1" key="1">
    <citation type="submission" date="2023-11" db="EMBL/GenBank/DDBJ databases">
        <authorList>
            <person name="De Vega J J."/>
            <person name="De Vega J J."/>
        </authorList>
    </citation>
    <scope>NUCLEOTIDE SEQUENCE</scope>
</reference>
<feature type="non-terminal residue" evidence="1">
    <location>
        <position position="71"/>
    </location>
</feature>
<keyword evidence="2" id="KW-1185">Reference proteome</keyword>
<dbReference type="AlphaFoldDB" id="A0AAD2JX84"/>
<name>A0AAD2JX84_9AGAR</name>
<accession>A0AAD2JX84</accession>
<dbReference type="Proteomes" id="UP001295794">
    <property type="component" value="Unassembled WGS sequence"/>
</dbReference>
<comment type="caution">
    <text evidence="1">The sequence shown here is derived from an EMBL/GenBank/DDBJ whole genome shotgun (WGS) entry which is preliminary data.</text>
</comment>
<organism evidence="1 2">
    <name type="scientific">Mycena citricolor</name>
    <dbReference type="NCBI Taxonomy" id="2018698"/>
    <lineage>
        <taxon>Eukaryota</taxon>
        <taxon>Fungi</taxon>
        <taxon>Dikarya</taxon>
        <taxon>Basidiomycota</taxon>
        <taxon>Agaricomycotina</taxon>
        <taxon>Agaricomycetes</taxon>
        <taxon>Agaricomycetidae</taxon>
        <taxon>Agaricales</taxon>
        <taxon>Marasmiineae</taxon>
        <taxon>Mycenaceae</taxon>
        <taxon>Mycena</taxon>
    </lineage>
</organism>
<evidence type="ECO:0000313" key="2">
    <source>
        <dbReference type="Proteomes" id="UP001295794"/>
    </source>
</evidence>